<accession>A0A7W8M6S9</accession>
<protein>
    <recommendedName>
        <fullName evidence="3">ATPase with chaperone activity</fullName>
    </recommendedName>
</protein>
<organism evidence="1 2">
    <name type="scientific">Quisquiliibacterium transsilvanicum</name>
    <dbReference type="NCBI Taxonomy" id="1549638"/>
    <lineage>
        <taxon>Bacteria</taxon>
        <taxon>Pseudomonadati</taxon>
        <taxon>Pseudomonadota</taxon>
        <taxon>Betaproteobacteria</taxon>
        <taxon>Burkholderiales</taxon>
        <taxon>Burkholderiaceae</taxon>
        <taxon>Quisquiliibacterium</taxon>
    </lineage>
</organism>
<name>A0A7W8M6S9_9BURK</name>
<dbReference type="EMBL" id="JACHGB010000001">
    <property type="protein sequence ID" value="MBB5270206.1"/>
    <property type="molecule type" value="Genomic_DNA"/>
</dbReference>
<keyword evidence="2" id="KW-1185">Reference proteome</keyword>
<dbReference type="Proteomes" id="UP000532440">
    <property type="component" value="Unassembled WGS sequence"/>
</dbReference>
<comment type="caution">
    <text evidence="1">The sequence shown here is derived from an EMBL/GenBank/DDBJ whole genome shotgun (WGS) entry which is preliminary data.</text>
</comment>
<reference evidence="1 2" key="1">
    <citation type="submission" date="2020-08" db="EMBL/GenBank/DDBJ databases">
        <title>Genomic Encyclopedia of Type Strains, Phase IV (KMG-IV): sequencing the most valuable type-strain genomes for metagenomic binning, comparative biology and taxonomic classification.</title>
        <authorList>
            <person name="Goeker M."/>
        </authorList>
    </citation>
    <scope>NUCLEOTIDE SEQUENCE [LARGE SCALE GENOMIC DNA]</scope>
    <source>
        <strain evidence="1 2">DSM 29781</strain>
    </source>
</reference>
<gene>
    <name evidence="1" type="ORF">HNQ70_000190</name>
</gene>
<evidence type="ECO:0000313" key="1">
    <source>
        <dbReference type="EMBL" id="MBB5270206.1"/>
    </source>
</evidence>
<sequence length="111" mass="12441">MSEENQVVVPQSFIALYVEPGRSKPRASRAEIAARYELCEDLATMLTEHAATRRWELGVAEDDVLDRVHQGLLGEASGVDAAEAEWVMRRLAELLDWRDSRFHPGALRPGP</sequence>
<dbReference type="AlphaFoldDB" id="A0A7W8M6S9"/>
<proteinExistence type="predicted"/>
<evidence type="ECO:0000313" key="2">
    <source>
        <dbReference type="Proteomes" id="UP000532440"/>
    </source>
</evidence>
<dbReference type="RefSeq" id="WP_183963411.1">
    <property type="nucleotide sequence ID" value="NZ_BAABEW010000003.1"/>
</dbReference>
<evidence type="ECO:0008006" key="3">
    <source>
        <dbReference type="Google" id="ProtNLM"/>
    </source>
</evidence>